<dbReference type="InterPro" id="IPR050288">
    <property type="entry name" value="Cellulose_deg_GH3"/>
</dbReference>
<name>R6ND27_9FIRM</name>
<accession>R6ND27</accession>
<feature type="domain" description="Fibronectin type III-like" evidence="3">
    <location>
        <begin position="11"/>
        <end position="81"/>
    </location>
</feature>
<dbReference type="SMART" id="SM01217">
    <property type="entry name" value="Fn3_like"/>
    <property type="match status" value="1"/>
</dbReference>
<gene>
    <name evidence="4" type="ORF">BN578_02082</name>
</gene>
<dbReference type="Pfam" id="PF14310">
    <property type="entry name" value="Fn3-like"/>
    <property type="match status" value="1"/>
</dbReference>
<dbReference type="InterPro" id="IPR013783">
    <property type="entry name" value="Ig-like_fold"/>
</dbReference>
<comment type="caution">
    <text evidence="4">The sequence shown here is derived from an EMBL/GenBank/DDBJ whole genome shotgun (WGS) entry which is preliminary data.</text>
</comment>
<evidence type="ECO:0000256" key="1">
    <source>
        <dbReference type="ARBA" id="ARBA00005336"/>
    </source>
</evidence>
<dbReference type="FunFam" id="2.60.40.10:FF:000495">
    <property type="entry name" value="Periplasmic beta-glucosidase"/>
    <property type="match status" value="1"/>
</dbReference>
<organism evidence="4 5">
    <name type="scientific">[Clostridium] leptum CAG:27</name>
    <dbReference type="NCBI Taxonomy" id="1263068"/>
    <lineage>
        <taxon>Bacteria</taxon>
        <taxon>Bacillati</taxon>
        <taxon>Bacillota</taxon>
        <taxon>Clostridia</taxon>
        <taxon>Eubacteriales</taxon>
        <taxon>Oscillospiraceae</taxon>
        <taxon>Oscillospiraceae incertae sedis</taxon>
    </lineage>
</organism>
<reference evidence="4" key="1">
    <citation type="submission" date="2012-11" db="EMBL/GenBank/DDBJ databases">
        <title>Dependencies among metagenomic species, viruses, plasmids and units of genetic variation.</title>
        <authorList>
            <person name="Nielsen H.B."/>
            <person name="Almeida M."/>
            <person name="Juncker A.S."/>
            <person name="Rasmussen S."/>
            <person name="Li J."/>
            <person name="Sunagawa S."/>
            <person name="Plichta D."/>
            <person name="Gautier L."/>
            <person name="Le Chatelier E."/>
            <person name="Peletier E."/>
            <person name="Bonde I."/>
            <person name="Nielsen T."/>
            <person name="Manichanh C."/>
            <person name="Arumugam M."/>
            <person name="Batto J."/>
            <person name="Santos M.B.Q.D."/>
            <person name="Blom N."/>
            <person name="Borruel N."/>
            <person name="Burgdorf K.S."/>
            <person name="Boumezbeur F."/>
            <person name="Casellas F."/>
            <person name="Dore J."/>
            <person name="Guarner F."/>
            <person name="Hansen T."/>
            <person name="Hildebrand F."/>
            <person name="Kaas R.S."/>
            <person name="Kennedy S."/>
            <person name="Kristiansen K."/>
            <person name="Kultima J.R."/>
            <person name="Leonard P."/>
            <person name="Levenez F."/>
            <person name="Lund O."/>
            <person name="Moumen B."/>
            <person name="Le Paslier D."/>
            <person name="Pons N."/>
            <person name="Pedersen O."/>
            <person name="Prifti E."/>
            <person name="Qin J."/>
            <person name="Raes J."/>
            <person name="Tap J."/>
            <person name="Tims S."/>
            <person name="Ussery D.W."/>
            <person name="Yamada T."/>
            <person name="MetaHit consortium"/>
            <person name="Renault P."/>
            <person name="Sicheritz-Ponten T."/>
            <person name="Bork P."/>
            <person name="Wang J."/>
            <person name="Brunak S."/>
            <person name="Ehrlich S.D."/>
        </authorList>
    </citation>
    <scope>NUCLEOTIDE SEQUENCE [LARGE SCALE GENOMIC DNA]</scope>
</reference>
<protein>
    <submittedName>
        <fullName evidence="4">Glycosyl hydrolase family 3 N-terminal domain protein</fullName>
    </submittedName>
</protein>
<dbReference type="Proteomes" id="UP000018168">
    <property type="component" value="Unassembled WGS sequence"/>
</dbReference>
<evidence type="ECO:0000259" key="3">
    <source>
        <dbReference type="SMART" id="SM01217"/>
    </source>
</evidence>
<dbReference type="EMBL" id="CBEP010000037">
    <property type="protein sequence ID" value="CDC04096.1"/>
    <property type="molecule type" value="Genomic_DNA"/>
</dbReference>
<evidence type="ECO:0000256" key="2">
    <source>
        <dbReference type="ARBA" id="ARBA00022801"/>
    </source>
</evidence>
<comment type="similarity">
    <text evidence="1">Belongs to the glycosyl hydrolase 3 family.</text>
</comment>
<proteinExistence type="inferred from homology"/>
<dbReference type="PANTHER" id="PTHR42715:SF10">
    <property type="entry name" value="BETA-GLUCOSIDASE"/>
    <property type="match status" value="1"/>
</dbReference>
<dbReference type="PANTHER" id="PTHR42715">
    <property type="entry name" value="BETA-GLUCOSIDASE"/>
    <property type="match status" value="1"/>
</dbReference>
<dbReference type="AlphaFoldDB" id="R6ND27"/>
<dbReference type="Gene3D" id="2.60.40.10">
    <property type="entry name" value="Immunoglobulins"/>
    <property type="match status" value="1"/>
</dbReference>
<evidence type="ECO:0000313" key="5">
    <source>
        <dbReference type="Proteomes" id="UP000018168"/>
    </source>
</evidence>
<keyword evidence="2 4" id="KW-0378">Hydrolase</keyword>
<dbReference type="GO" id="GO:0008422">
    <property type="term" value="F:beta-glucosidase activity"/>
    <property type="evidence" value="ECO:0007669"/>
    <property type="project" value="UniProtKB-ARBA"/>
</dbReference>
<dbReference type="InterPro" id="IPR026891">
    <property type="entry name" value="Fn3-like"/>
</dbReference>
<sequence>MKNTGAAAGKEIVQLYVSDHTGSAVRPEKELRHFAKVALSPGEEKTIKMELTKRAFAWYHPERKDWYAASGEYEILIGSSSREIRLSKTVCMENTSGAVQRIEANTVIGDIVANPQAEKVFSKYMDQLWKAFGKPKSDEMTRQIILSLPLRAVRSFCYLPSEELNILLNALNAAVNETARSGR</sequence>
<evidence type="ECO:0000313" key="4">
    <source>
        <dbReference type="EMBL" id="CDC04096.1"/>
    </source>
</evidence>